<dbReference type="EMBL" id="KZ824638">
    <property type="protein sequence ID" value="RAK78224.1"/>
    <property type="molecule type" value="Genomic_DNA"/>
</dbReference>
<dbReference type="RefSeq" id="XP_040802234.1">
    <property type="nucleotide sequence ID" value="XM_040950712.1"/>
</dbReference>
<proteinExistence type="predicted"/>
<evidence type="ECO:0000313" key="3">
    <source>
        <dbReference type="Proteomes" id="UP000249789"/>
    </source>
</evidence>
<dbReference type="Proteomes" id="UP000249789">
    <property type="component" value="Unassembled WGS sequence"/>
</dbReference>
<evidence type="ECO:0000313" key="2">
    <source>
        <dbReference type="EMBL" id="RAK78224.1"/>
    </source>
</evidence>
<dbReference type="GeneID" id="63868047"/>
<dbReference type="AlphaFoldDB" id="A0A8G1RST3"/>
<sequence length="78" mass="8240">MAHLYNLAPSAIWVMIAPCHGGSPLGLNMIPIPDDQGQALARLLDHCRPDELPGSDDTCPTGSSGLHTNQKRGEAPVL</sequence>
<organism evidence="2 3">
    <name type="scientific">Aspergillus fijiensis CBS 313.89</name>
    <dbReference type="NCBI Taxonomy" id="1448319"/>
    <lineage>
        <taxon>Eukaryota</taxon>
        <taxon>Fungi</taxon>
        <taxon>Dikarya</taxon>
        <taxon>Ascomycota</taxon>
        <taxon>Pezizomycotina</taxon>
        <taxon>Eurotiomycetes</taxon>
        <taxon>Eurotiomycetidae</taxon>
        <taxon>Eurotiales</taxon>
        <taxon>Aspergillaceae</taxon>
        <taxon>Aspergillus</taxon>
    </lineage>
</organism>
<reference evidence="2 3" key="1">
    <citation type="submission" date="2018-02" db="EMBL/GenBank/DDBJ databases">
        <title>The genomes of Aspergillus section Nigri reveals drivers in fungal speciation.</title>
        <authorList>
            <consortium name="DOE Joint Genome Institute"/>
            <person name="Vesth T.C."/>
            <person name="Nybo J."/>
            <person name="Theobald S."/>
            <person name="Brandl J."/>
            <person name="Frisvad J.C."/>
            <person name="Nielsen K.F."/>
            <person name="Lyhne E.K."/>
            <person name="Kogle M.E."/>
            <person name="Kuo A."/>
            <person name="Riley R."/>
            <person name="Clum A."/>
            <person name="Nolan M."/>
            <person name="Lipzen A."/>
            <person name="Salamov A."/>
            <person name="Henrissat B."/>
            <person name="Wiebenga A."/>
            <person name="De vries R.P."/>
            <person name="Grigoriev I.V."/>
            <person name="Mortensen U.H."/>
            <person name="Andersen M.R."/>
            <person name="Baker S.E."/>
        </authorList>
    </citation>
    <scope>NUCLEOTIDE SEQUENCE [LARGE SCALE GENOMIC DNA]</scope>
    <source>
        <strain evidence="2 3">CBS 313.89</strain>
    </source>
</reference>
<keyword evidence="3" id="KW-1185">Reference proteome</keyword>
<name>A0A8G1RST3_9EURO</name>
<dbReference type="VEuPathDB" id="FungiDB:BO72DRAFT_78465"/>
<feature type="compositionally biased region" description="Polar residues" evidence="1">
    <location>
        <begin position="58"/>
        <end position="68"/>
    </location>
</feature>
<protein>
    <submittedName>
        <fullName evidence="2">Uncharacterized protein</fullName>
    </submittedName>
</protein>
<accession>A0A8G1RST3</accession>
<evidence type="ECO:0000256" key="1">
    <source>
        <dbReference type="SAM" id="MobiDB-lite"/>
    </source>
</evidence>
<gene>
    <name evidence="2" type="ORF">BO72DRAFT_78465</name>
</gene>
<feature type="region of interest" description="Disordered" evidence="1">
    <location>
        <begin position="51"/>
        <end position="78"/>
    </location>
</feature>